<keyword evidence="3" id="KW-0732">Signal</keyword>
<evidence type="ECO:0000256" key="3">
    <source>
        <dbReference type="SAM" id="SignalP"/>
    </source>
</evidence>
<feature type="signal peptide" evidence="3">
    <location>
        <begin position="1"/>
        <end position="23"/>
    </location>
</feature>
<keyword evidence="2" id="KW-0472">Membrane</keyword>
<feature type="compositionally biased region" description="Low complexity" evidence="1">
    <location>
        <begin position="195"/>
        <end position="363"/>
    </location>
</feature>
<keyword evidence="5" id="KW-1185">Reference proteome</keyword>
<evidence type="ECO:0000256" key="2">
    <source>
        <dbReference type="SAM" id="Phobius"/>
    </source>
</evidence>
<sequence>MALYTLVCLKLLFFLCFAGCVSGITCHVLFDGGWGCWRLPIADMATRDSLNFQVNGTGYVGIGLATYADATSPARMVWIGESFNTQFAIMDFDVCGDRNYNFYIKDSSAWNEPLDSSEYRFFRMAWNNNWVMVGNDQHIILTHQYPQPMSVQHIFLSGLNFQKYDILVDAPLEDGFCPSEQSTQTATTVTATSTTTQSAAGSTAESAAGSTAESTAGSTAESAAGSSAESASDSTTESASDSTTESASESTAEAASDSTAQSASDSTAESASESTAQSASDSTAESASDSTAESASDSTAESASDSTAQSASDSTAQSASDSTAQSASDSTAQSASDSTAQSASESTAQSASDSTAQSASASTVKSASGNTAESASDATVQPTVKTTSELVTVTESYSTIESTAMTTSVPKTVTSSDFTAKSTVVTTFEPTVLRTSETTSLTSSDSVTQPASVTAGQSADTSTTEKTIDRFSTTKAEATTSKSQLLFSREQKCCKCVVKSRFNDSLLSEEQQQRLSEAIVRQLTISTKNLSATVRKKTSAPDDRTSSMAMGYVGVLVCVILIVILGALDLLTVVQFFSKTRASRPQKVKPEQ</sequence>
<reference evidence="4 5" key="1">
    <citation type="submission" date="2024-02" db="EMBL/GenBank/DDBJ databases">
        <title>Chromosome-scale genome assembly of the rough periwinkle Littorina saxatilis.</title>
        <authorList>
            <person name="De Jode A."/>
            <person name="Faria R."/>
            <person name="Formenti G."/>
            <person name="Sims Y."/>
            <person name="Smith T.P."/>
            <person name="Tracey A."/>
            <person name="Wood J.M.D."/>
            <person name="Zagrodzka Z.B."/>
            <person name="Johannesson K."/>
            <person name="Butlin R.K."/>
            <person name="Leder E.H."/>
        </authorList>
    </citation>
    <scope>NUCLEOTIDE SEQUENCE [LARGE SCALE GENOMIC DNA]</scope>
    <source>
        <strain evidence="4">Snail1</strain>
        <tissue evidence="4">Muscle</tissue>
    </source>
</reference>
<keyword evidence="2" id="KW-0812">Transmembrane</keyword>
<proteinExistence type="predicted"/>
<keyword evidence="2" id="KW-1133">Transmembrane helix</keyword>
<feature type="region of interest" description="Disordered" evidence="1">
    <location>
        <begin position="195"/>
        <end position="384"/>
    </location>
</feature>
<feature type="compositionally biased region" description="Polar residues" evidence="1">
    <location>
        <begin position="364"/>
        <end position="384"/>
    </location>
</feature>
<feature type="transmembrane region" description="Helical" evidence="2">
    <location>
        <begin position="549"/>
        <end position="577"/>
    </location>
</feature>
<feature type="region of interest" description="Disordered" evidence="1">
    <location>
        <begin position="436"/>
        <end position="467"/>
    </location>
</feature>
<evidence type="ECO:0000256" key="1">
    <source>
        <dbReference type="SAM" id="MobiDB-lite"/>
    </source>
</evidence>
<gene>
    <name evidence="4" type="ORF">V1264_007048</name>
</gene>
<feature type="compositionally biased region" description="Polar residues" evidence="1">
    <location>
        <begin position="449"/>
        <end position="465"/>
    </location>
</feature>
<dbReference type="AlphaFoldDB" id="A0AAN9AUM1"/>
<evidence type="ECO:0000313" key="4">
    <source>
        <dbReference type="EMBL" id="KAK7093261.1"/>
    </source>
</evidence>
<organism evidence="4 5">
    <name type="scientific">Littorina saxatilis</name>
    <dbReference type="NCBI Taxonomy" id="31220"/>
    <lineage>
        <taxon>Eukaryota</taxon>
        <taxon>Metazoa</taxon>
        <taxon>Spiralia</taxon>
        <taxon>Lophotrochozoa</taxon>
        <taxon>Mollusca</taxon>
        <taxon>Gastropoda</taxon>
        <taxon>Caenogastropoda</taxon>
        <taxon>Littorinimorpha</taxon>
        <taxon>Littorinoidea</taxon>
        <taxon>Littorinidae</taxon>
        <taxon>Littorina</taxon>
    </lineage>
</organism>
<feature type="compositionally biased region" description="Low complexity" evidence="1">
    <location>
        <begin position="436"/>
        <end position="448"/>
    </location>
</feature>
<protein>
    <submittedName>
        <fullName evidence="4">Uncharacterized protein</fullName>
    </submittedName>
</protein>
<dbReference type="EMBL" id="JBAMIC010000019">
    <property type="protein sequence ID" value="KAK7093261.1"/>
    <property type="molecule type" value="Genomic_DNA"/>
</dbReference>
<comment type="caution">
    <text evidence="4">The sequence shown here is derived from an EMBL/GenBank/DDBJ whole genome shotgun (WGS) entry which is preliminary data.</text>
</comment>
<accession>A0AAN9AUM1</accession>
<feature type="chain" id="PRO_5046292786" evidence="3">
    <location>
        <begin position="24"/>
        <end position="592"/>
    </location>
</feature>
<name>A0AAN9AUM1_9CAEN</name>
<evidence type="ECO:0000313" key="5">
    <source>
        <dbReference type="Proteomes" id="UP001374579"/>
    </source>
</evidence>
<dbReference type="Proteomes" id="UP001374579">
    <property type="component" value="Unassembled WGS sequence"/>
</dbReference>